<evidence type="ECO:0000313" key="1">
    <source>
        <dbReference type="EMBL" id="KAJ8892490.1"/>
    </source>
</evidence>
<protein>
    <submittedName>
        <fullName evidence="1">Uncharacterized protein</fullName>
    </submittedName>
</protein>
<organism evidence="1 2">
    <name type="scientific">Dryococelus australis</name>
    <dbReference type="NCBI Taxonomy" id="614101"/>
    <lineage>
        <taxon>Eukaryota</taxon>
        <taxon>Metazoa</taxon>
        <taxon>Ecdysozoa</taxon>
        <taxon>Arthropoda</taxon>
        <taxon>Hexapoda</taxon>
        <taxon>Insecta</taxon>
        <taxon>Pterygota</taxon>
        <taxon>Neoptera</taxon>
        <taxon>Polyneoptera</taxon>
        <taxon>Phasmatodea</taxon>
        <taxon>Verophasmatodea</taxon>
        <taxon>Anareolatae</taxon>
        <taxon>Phasmatidae</taxon>
        <taxon>Eurycanthinae</taxon>
        <taxon>Dryococelus</taxon>
    </lineage>
</organism>
<reference evidence="1 2" key="1">
    <citation type="submission" date="2023-02" db="EMBL/GenBank/DDBJ databases">
        <title>LHISI_Scaffold_Assembly.</title>
        <authorList>
            <person name="Stuart O.P."/>
            <person name="Cleave R."/>
            <person name="Magrath M.J.L."/>
            <person name="Mikheyev A.S."/>
        </authorList>
    </citation>
    <scope>NUCLEOTIDE SEQUENCE [LARGE SCALE GENOMIC DNA]</scope>
    <source>
        <strain evidence="1">Daus_M_001</strain>
        <tissue evidence="1">Leg muscle</tissue>
    </source>
</reference>
<proteinExistence type="predicted"/>
<evidence type="ECO:0000313" key="2">
    <source>
        <dbReference type="Proteomes" id="UP001159363"/>
    </source>
</evidence>
<name>A0ABQ9I777_9NEOP</name>
<sequence length="203" mass="23207">MGTMLMNLESKIRDKKLGEGRPLDGRKRLTDIWILKIQKYYGLVIMRNIGSLEDMEKVVWAESFNLFSTDENPQHTLCPRGEASWCNYRGAEALSQTYKHSDYSHLPLIVVTQMKPIFRDQANLELLKKCVNGQCRNSNESLDNVIWNHPKHSSPSEPFTWAIARFNMGNIVKVMVLSKLGLHPGSRCITAMQQQGTARLKKS</sequence>
<accession>A0ABQ9I777</accession>
<gene>
    <name evidence="1" type="ORF">PR048_005070</name>
</gene>
<comment type="caution">
    <text evidence="1">The sequence shown here is derived from an EMBL/GenBank/DDBJ whole genome shotgun (WGS) entry which is preliminary data.</text>
</comment>
<keyword evidence="2" id="KW-1185">Reference proteome</keyword>
<dbReference type="EMBL" id="JARBHB010000002">
    <property type="protein sequence ID" value="KAJ8892490.1"/>
    <property type="molecule type" value="Genomic_DNA"/>
</dbReference>
<dbReference type="Proteomes" id="UP001159363">
    <property type="component" value="Chromosome 2"/>
</dbReference>